<name>A0ABS0L4H9_9BACT</name>
<evidence type="ECO:0000313" key="2">
    <source>
        <dbReference type="Proteomes" id="UP000601099"/>
    </source>
</evidence>
<comment type="caution">
    <text evidence="1">The sequence shown here is derived from an EMBL/GenBank/DDBJ whole genome shotgun (WGS) entry which is preliminary data.</text>
</comment>
<accession>A0ABS0L4H9</accession>
<gene>
    <name evidence="1" type="ORF">I5L79_15580</name>
</gene>
<proteinExistence type="predicted"/>
<protein>
    <submittedName>
        <fullName evidence="1">Uncharacterized protein</fullName>
    </submittedName>
</protein>
<evidence type="ECO:0000313" key="1">
    <source>
        <dbReference type="EMBL" id="MBG8554976.1"/>
    </source>
</evidence>
<dbReference type="RefSeq" id="WP_196955998.1">
    <property type="nucleotide sequence ID" value="NZ_JADWYK010000010.1"/>
</dbReference>
<dbReference type="EMBL" id="JADWYK010000010">
    <property type="protein sequence ID" value="MBG8554976.1"/>
    <property type="molecule type" value="Genomic_DNA"/>
</dbReference>
<sequence>MAYTGDRLVLWLAQVANGQFSPAELARLLDLIEQRLYFRLRELRLY</sequence>
<organism evidence="1 2">
    <name type="scientific">Hymenobacter guriensis</name>
    <dbReference type="NCBI Taxonomy" id="2793065"/>
    <lineage>
        <taxon>Bacteria</taxon>
        <taxon>Pseudomonadati</taxon>
        <taxon>Bacteroidota</taxon>
        <taxon>Cytophagia</taxon>
        <taxon>Cytophagales</taxon>
        <taxon>Hymenobacteraceae</taxon>
        <taxon>Hymenobacter</taxon>
    </lineage>
</organism>
<dbReference type="Proteomes" id="UP000601099">
    <property type="component" value="Unassembled WGS sequence"/>
</dbReference>
<keyword evidence="2" id="KW-1185">Reference proteome</keyword>
<reference evidence="1 2" key="1">
    <citation type="submission" date="2020-11" db="EMBL/GenBank/DDBJ databases">
        <title>Hymenobacter sp.</title>
        <authorList>
            <person name="Kim M.K."/>
        </authorList>
    </citation>
    <scope>NUCLEOTIDE SEQUENCE [LARGE SCALE GENOMIC DNA]</scope>
    <source>
        <strain evidence="1 2">BT594</strain>
    </source>
</reference>